<sequence length="86" mass="9775">MLLAERAAARRRGQWLNVPPYGDEENPQQIEDKLPPTPPLNILILPPPPTRKRDRSSRASPLLQVATNNKLSTLAFSSWHLADERR</sequence>
<gene>
    <name evidence="2" type="ORF">AVEN_7723_1</name>
</gene>
<evidence type="ECO:0000313" key="2">
    <source>
        <dbReference type="EMBL" id="GBN86556.1"/>
    </source>
</evidence>
<keyword evidence="3" id="KW-1185">Reference proteome</keyword>
<dbReference type="AlphaFoldDB" id="A0A4Y2SG59"/>
<accession>A0A4Y2SG59</accession>
<organism evidence="2 3">
    <name type="scientific">Araneus ventricosus</name>
    <name type="common">Orbweaver spider</name>
    <name type="synonym">Epeira ventricosa</name>
    <dbReference type="NCBI Taxonomy" id="182803"/>
    <lineage>
        <taxon>Eukaryota</taxon>
        <taxon>Metazoa</taxon>
        <taxon>Ecdysozoa</taxon>
        <taxon>Arthropoda</taxon>
        <taxon>Chelicerata</taxon>
        <taxon>Arachnida</taxon>
        <taxon>Araneae</taxon>
        <taxon>Araneomorphae</taxon>
        <taxon>Entelegynae</taxon>
        <taxon>Araneoidea</taxon>
        <taxon>Araneidae</taxon>
        <taxon>Araneus</taxon>
    </lineage>
</organism>
<dbReference type="EMBL" id="BGPR01021354">
    <property type="protein sequence ID" value="GBN86556.1"/>
    <property type="molecule type" value="Genomic_DNA"/>
</dbReference>
<evidence type="ECO:0000256" key="1">
    <source>
        <dbReference type="SAM" id="MobiDB-lite"/>
    </source>
</evidence>
<dbReference type="Proteomes" id="UP000499080">
    <property type="component" value="Unassembled WGS sequence"/>
</dbReference>
<comment type="caution">
    <text evidence="2">The sequence shown here is derived from an EMBL/GenBank/DDBJ whole genome shotgun (WGS) entry which is preliminary data.</text>
</comment>
<protein>
    <submittedName>
        <fullName evidence="2">Uncharacterized protein</fullName>
    </submittedName>
</protein>
<evidence type="ECO:0000313" key="3">
    <source>
        <dbReference type="Proteomes" id="UP000499080"/>
    </source>
</evidence>
<reference evidence="2 3" key="1">
    <citation type="journal article" date="2019" name="Sci. Rep.">
        <title>Orb-weaving spider Araneus ventricosus genome elucidates the spidroin gene catalogue.</title>
        <authorList>
            <person name="Kono N."/>
            <person name="Nakamura H."/>
            <person name="Ohtoshi R."/>
            <person name="Moran D.A.P."/>
            <person name="Shinohara A."/>
            <person name="Yoshida Y."/>
            <person name="Fujiwara M."/>
            <person name="Mori M."/>
            <person name="Tomita M."/>
            <person name="Arakawa K."/>
        </authorList>
    </citation>
    <scope>NUCLEOTIDE SEQUENCE [LARGE SCALE GENOMIC DNA]</scope>
</reference>
<name>A0A4Y2SG59_ARAVE</name>
<feature type="region of interest" description="Disordered" evidence="1">
    <location>
        <begin position="16"/>
        <end position="39"/>
    </location>
</feature>
<proteinExistence type="predicted"/>